<dbReference type="GO" id="GO:0005737">
    <property type="term" value="C:cytoplasm"/>
    <property type="evidence" value="ECO:0007669"/>
    <property type="project" value="TreeGrafter"/>
</dbReference>
<evidence type="ECO:0000256" key="2">
    <source>
        <dbReference type="ARBA" id="ARBA00022630"/>
    </source>
</evidence>
<dbReference type="Proteomes" id="UP000267128">
    <property type="component" value="Unassembled WGS sequence"/>
</dbReference>
<dbReference type="PANTHER" id="PTHR43557:SF2">
    <property type="entry name" value="RIESKE DOMAIN-CONTAINING PROTEIN-RELATED"/>
    <property type="match status" value="1"/>
</dbReference>
<organism evidence="7 8">
    <name type="scientific">Nocardioides marmoriginsengisoli</name>
    <dbReference type="NCBI Taxonomy" id="661483"/>
    <lineage>
        <taxon>Bacteria</taxon>
        <taxon>Bacillati</taxon>
        <taxon>Actinomycetota</taxon>
        <taxon>Actinomycetes</taxon>
        <taxon>Propionibacteriales</taxon>
        <taxon>Nocardioidaceae</taxon>
        <taxon>Nocardioides</taxon>
    </lineage>
</organism>
<comment type="caution">
    <text evidence="7">The sequence shown here is derived from an EMBL/GenBank/DDBJ whole genome shotgun (WGS) entry which is preliminary data.</text>
</comment>
<dbReference type="InterPro" id="IPR023753">
    <property type="entry name" value="FAD/NAD-binding_dom"/>
</dbReference>
<comment type="cofactor">
    <cofactor evidence="1">
        <name>FAD</name>
        <dbReference type="ChEBI" id="CHEBI:57692"/>
    </cofactor>
</comment>
<dbReference type="Pfam" id="PF14759">
    <property type="entry name" value="Reductase_C"/>
    <property type="match status" value="1"/>
</dbReference>
<feature type="domain" description="Reductase C-terminal" evidence="6">
    <location>
        <begin position="316"/>
        <end position="388"/>
    </location>
</feature>
<evidence type="ECO:0000259" key="6">
    <source>
        <dbReference type="Pfam" id="PF14759"/>
    </source>
</evidence>
<evidence type="ECO:0000259" key="5">
    <source>
        <dbReference type="Pfam" id="PF07992"/>
    </source>
</evidence>
<dbReference type="InterPro" id="IPR028202">
    <property type="entry name" value="Reductase_C"/>
</dbReference>
<dbReference type="Gene3D" id="3.30.390.30">
    <property type="match status" value="1"/>
</dbReference>
<evidence type="ECO:0000313" key="7">
    <source>
        <dbReference type="EMBL" id="RNL63386.1"/>
    </source>
</evidence>
<dbReference type="PRINTS" id="PR00368">
    <property type="entry name" value="FADPNR"/>
</dbReference>
<evidence type="ECO:0000256" key="4">
    <source>
        <dbReference type="ARBA" id="ARBA00023002"/>
    </source>
</evidence>
<dbReference type="AlphaFoldDB" id="A0A3N0CK36"/>
<evidence type="ECO:0000256" key="3">
    <source>
        <dbReference type="ARBA" id="ARBA00022827"/>
    </source>
</evidence>
<keyword evidence="8" id="KW-1185">Reference proteome</keyword>
<accession>A0A3N0CK36</accession>
<dbReference type="PANTHER" id="PTHR43557">
    <property type="entry name" value="APOPTOSIS-INDUCING FACTOR 1"/>
    <property type="match status" value="1"/>
</dbReference>
<dbReference type="InterPro" id="IPR016156">
    <property type="entry name" value="FAD/NAD-linked_Rdtase_dimer_sf"/>
</dbReference>
<feature type="domain" description="FAD/NAD(P)-binding" evidence="5">
    <location>
        <begin position="1"/>
        <end position="295"/>
    </location>
</feature>
<dbReference type="InterPro" id="IPR050446">
    <property type="entry name" value="FAD-oxidoreductase/Apoptosis"/>
</dbReference>
<dbReference type="SUPFAM" id="SSF51905">
    <property type="entry name" value="FAD/NAD(P)-binding domain"/>
    <property type="match status" value="2"/>
</dbReference>
<keyword evidence="3" id="KW-0274">FAD</keyword>
<protein>
    <submittedName>
        <fullName evidence="7">FAD-dependent oxidoreductase</fullName>
    </submittedName>
</protein>
<keyword evidence="4" id="KW-0560">Oxidoreductase</keyword>
<dbReference type="OrthoDB" id="3568330at2"/>
<sequence>MIVGASASGLAVAETLRREGFAGRLTLVGDEVHPPYDRPPLSKQLLSGEWDKERVALRRSADLEALSADFVLGAAAAGLDAEAGEVFLSDGQRLGYERLVIATGVRPRRLPGQPALVGIHTMRTLEDSLTLSHRLKSCRKLVVVGGGFLGAEIAAVARGLGSAVTLVEPAPAPLAPALGERVGESIADLHRERGVDVRTGVAVREFVANGSHVTGVVLSDGTELPADDVVVAVGSDPNVEWLATSGLHIDNGLVCDEYMEVAENVYASGDVARAYNPLFGEHIRVEHRTHAAEQGMAVARRIMREAAADPFCPVPYFWSDQYDLKIQAYGNLRGHDEVAVVDGQFEGHRFLALYRRGDRVTGVLAMGLPPKVVHGQRKLIAERTEWSSALENVPSPVVVAQ</sequence>
<gene>
    <name evidence="7" type="ORF">EFK50_14345</name>
</gene>
<evidence type="ECO:0000256" key="1">
    <source>
        <dbReference type="ARBA" id="ARBA00001974"/>
    </source>
</evidence>
<name>A0A3N0CK36_9ACTN</name>
<keyword evidence="2" id="KW-0285">Flavoprotein</keyword>
<dbReference type="PRINTS" id="PR00411">
    <property type="entry name" value="PNDRDTASEI"/>
</dbReference>
<dbReference type="Pfam" id="PF07992">
    <property type="entry name" value="Pyr_redox_2"/>
    <property type="match status" value="1"/>
</dbReference>
<dbReference type="InterPro" id="IPR036188">
    <property type="entry name" value="FAD/NAD-bd_sf"/>
</dbReference>
<reference evidence="7 8" key="1">
    <citation type="submission" date="2018-11" db="EMBL/GenBank/DDBJ databases">
        <authorList>
            <person name="Li F."/>
        </authorList>
    </citation>
    <scope>NUCLEOTIDE SEQUENCE [LARGE SCALE GENOMIC DNA]</scope>
    <source>
        <strain evidence="7 8">Gsoil 097</strain>
    </source>
</reference>
<dbReference type="GO" id="GO:0016651">
    <property type="term" value="F:oxidoreductase activity, acting on NAD(P)H"/>
    <property type="evidence" value="ECO:0007669"/>
    <property type="project" value="TreeGrafter"/>
</dbReference>
<dbReference type="SUPFAM" id="SSF55424">
    <property type="entry name" value="FAD/NAD-linked reductases, dimerisation (C-terminal) domain"/>
    <property type="match status" value="1"/>
</dbReference>
<evidence type="ECO:0000313" key="8">
    <source>
        <dbReference type="Proteomes" id="UP000267128"/>
    </source>
</evidence>
<dbReference type="Gene3D" id="3.50.50.60">
    <property type="entry name" value="FAD/NAD(P)-binding domain"/>
    <property type="match status" value="2"/>
</dbReference>
<proteinExistence type="predicted"/>
<dbReference type="EMBL" id="RJSE01000007">
    <property type="protein sequence ID" value="RNL63386.1"/>
    <property type="molecule type" value="Genomic_DNA"/>
</dbReference>